<accession>A0A1G4RKY6</accession>
<dbReference type="AlphaFoldDB" id="A0A1G4RKY6"/>
<dbReference type="Proteomes" id="UP000199542">
    <property type="component" value="Unassembled WGS sequence"/>
</dbReference>
<gene>
    <name evidence="1" type="ORF">SAMN02927900_02785</name>
</gene>
<organism evidence="1 2">
    <name type="scientific">Rhizobium mongolense subsp. loessense</name>
    <dbReference type="NCBI Taxonomy" id="158890"/>
    <lineage>
        <taxon>Bacteria</taxon>
        <taxon>Pseudomonadati</taxon>
        <taxon>Pseudomonadota</taxon>
        <taxon>Alphaproteobacteria</taxon>
        <taxon>Hyphomicrobiales</taxon>
        <taxon>Rhizobiaceae</taxon>
        <taxon>Rhizobium/Agrobacterium group</taxon>
        <taxon>Rhizobium</taxon>
    </lineage>
</organism>
<protein>
    <submittedName>
        <fullName evidence="1">Uncharacterized protein</fullName>
    </submittedName>
</protein>
<sequence length="44" mass="4806">MPTADVREIAAAMLYRQFDVKAGDLTGKIFPGLSFDKGSQFLKA</sequence>
<evidence type="ECO:0000313" key="1">
    <source>
        <dbReference type="EMBL" id="SCW57175.1"/>
    </source>
</evidence>
<evidence type="ECO:0000313" key="2">
    <source>
        <dbReference type="Proteomes" id="UP000199542"/>
    </source>
</evidence>
<dbReference type="EMBL" id="FMTM01000003">
    <property type="protein sequence ID" value="SCW57175.1"/>
    <property type="molecule type" value="Genomic_DNA"/>
</dbReference>
<proteinExistence type="predicted"/>
<name>A0A1G4RKY6_9HYPH</name>
<reference evidence="1 2" key="1">
    <citation type="submission" date="2016-10" db="EMBL/GenBank/DDBJ databases">
        <authorList>
            <person name="de Groot N.N."/>
        </authorList>
    </citation>
    <scope>NUCLEOTIDE SEQUENCE [LARGE SCALE GENOMIC DNA]</scope>
    <source>
        <strain evidence="1 2">CGMCC 1.3401</strain>
    </source>
</reference>